<dbReference type="Gene3D" id="1.10.472.80">
    <property type="entry name" value="Ypt/Rab-GAP domain of gyp1p, domain 3"/>
    <property type="match status" value="1"/>
</dbReference>
<feature type="domain" description="Rab-GAP TBC" evidence="1">
    <location>
        <begin position="26"/>
        <end position="263"/>
    </location>
</feature>
<evidence type="ECO:0000259" key="1">
    <source>
        <dbReference type="PROSITE" id="PS50086"/>
    </source>
</evidence>
<dbReference type="GO" id="GO:0005096">
    <property type="term" value="F:GTPase activator activity"/>
    <property type="evidence" value="ECO:0007669"/>
    <property type="project" value="TreeGrafter"/>
</dbReference>
<proteinExistence type="predicted"/>
<dbReference type="PANTHER" id="PTHR22957">
    <property type="entry name" value="TBC1 DOMAIN FAMILY MEMBER GTPASE-ACTIVATING PROTEIN"/>
    <property type="match status" value="1"/>
</dbReference>
<dbReference type="SUPFAM" id="SSF47923">
    <property type="entry name" value="Ypt/Rab-GAP domain of gyp1p"/>
    <property type="match status" value="2"/>
</dbReference>
<organism evidence="2">
    <name type="scientific">Leishmania guyanensis</name>
    <dbReference type="NCBI Taxonomy" id="5670"/>
    <lineage>
        <taxon>Eukaryota</taxon>
        <taxon>Discoba</taxon>
        <taxon>Euglenozoa</taxon>
        <taxon>Kinetoplastea</taxon>
        <taxon>Metakinetoplastina</taxon>
        <taxon>Trypanosomatida</taxon>
        <taxon>Trypanosomatidae</taxon>
        <taxon>Leishmaniinae</taxon>
        <taxon>Leishmania</taxon>
        <taxon>Leishmania guyanensis species complex</taxon>
    </lineage>
</organism>
<dbReference type="InterPro" id="IPR000195">
    <property type="entry name" value="Rab-GAP-TBC_dom"/>
</dbReference>
<dbReference type="EMBL" id="CALQ01001356">
    <property type="protein sequence ID" value="CCM17654.1"/>
    <property type="molecule type" value="Genomic_DNA"/>
</dbReference>
<evidence type="ECO:0000313" key="2">
    <source>
        <dbReference type="EMBL" id="CCM17654.1"/>
    </source>
</evidence>
<dbReference type="GO" id="GO:0006886">
    <property type="term" value="P:intracellular protein transport"/>
    <property type="evidence" value="ECO:0007669"/>
    <property type="project" value="TreeGrafter"/>
</dbReference>
<dbReference type="PROSITE" id="PS50086">
    <property type="entry name" value="TBC_RABGAP"/>
    <property type="match status" value="1"/>
</dbReference>
<dbReference type="AlphaFoldDB" id="A0A1E1J245"/>
<sequence>MDLNIDHILMAETIDFQALTRSCRRGLHESARPACWKIIMGFYSTSSRQWADIEAERLQEYVGVLEACGLGLDSSKLESSEVSRFIDVDVPRTMPSLNFFIADENRPEVSYEDTTAGTVHFTPSQHALRRILISTAMVNKSLGYVQGMNDYVGYLLYAFAEGKASNVTASVEAGTFFCFQTLLAYLGDDFCRAFDFDAACGLTSTMRLFDNVLRFFDPSLFEHLEHLGITAEHYALRWIILLFMQEFNMADGLRVWDFLLSFGDEVRNAAFFVAAAMCHHVRSSILAVNVMGDALPLLQAYPAGDVDLFLRIALKWIVKFDFNLLQELRQLSPESVQALRRSHGLEQGMDFVKMMQSWVPSIF</sequence>
<gene>
    <name evidence="2" type="primary">LgM4147LRVhigh.30.01691.00030</name>
    <name evidence="2" type="ORF">BN36_3051520</name>
</gene>
<dbReference type="Gene3D" id="1.10.8.270">
    <property type="entry name" value="putative rabgap domain of human tbc1 domain family member 14 like domains"/>
    <property type="match status" value="1"/>
</dbReference>
<dbReference type="PANTHER" id="PTHR22957:SF27">
    <property type="entry name" value="TBC1 DOMAIN FAMILY MEMBER 13"/>
    <property type="match status" value="1"/>
</dbReference>
<dbReference type="FunFam" id="1.10.472.80:FF:000048">
    <property type="entry name" value="TBC domain containing protein"/>
    <property type="match status" value="1"/>
</dbReference>
<protein>
    <submittedName>
        <fullName evidence="2">Putative GTPase activator-like protein</fullName>
    </submittedName>
</protein>
<name>A0A1E1J245_LEIGU</name>
<accession>A0A1E1J245</accession>
<reference evidence="2" key="1">
    <citation type="submission" date="2012-08" db="EMBL/GenBank/DDBJ databases">
        <title>Comparative genomics of metastatic and non-metastatic Leishmania guyanensis provides insights into polygenic factors involved in Leishmania RNA virus infection.</title>
        <authorList>
            <person name="Smith D."/>
            <person name="Hertz-Fowler C."/>
            <person name="Martin R."/>
            <person name="Dickens N."/>
            <person name="Fasel N."/>
            <person name="Falquet L."/>
            <person name="Beverley S."/>
            <person name="Zangger H."/>
            <person name="Calderon-Copete S."/>
            <person name="Mottram J."/>
            <person name="Xenarios I."/>
        </authorList>
    </citation>
    <scope>NUCLEOTIDE SEQUENCE</scope>
    <source>
        <strain evidence="2">MHOM/BR/75/M4147/SSU:IR2SAT-LUC</strain>
    </source>
</reference>
<dbReference type="Pfam" id="PF00566">
    <property type="entry name" value="RabGAP-TBC"/>
    <property type="match status" value="1"/>
</dbReference>
<dbReference type="FunFam" id="1.10.8.270:FF:000087">
    <property type="entry name" value="GTPase activator-like protein"/>
    <property type="match status" value="1"/>
</dbReference>
<dbReference type="SMART" id="SM00164">
    <property type="entry name" value="TBC"/>
    <property type="match status" value="1"/>
</dbReference>
<dbReference type="InterPro" id="IPR035969">
    <property type="entry name" value="Rab-GAP_TBC_sf"/>
</dbReference>